<dbReference type="Pfam" id="PF19765">
    <property type="entry name" value="DUF6252"/>
    <property type="match status" value="1"/>
</dbReference>
<comment type="caution">
    <text evidence="1">The sequence shown here is derived from an EMBL/GenBank/DDBJ whole genome shotgun (WGS) entry which is preliminary data.</text>
</comment>
<evidence type="ECO:0000313" key="1">
    <source>
        <dbReference type="EMBL" id="TDP60358.1"/>
    </source>
</evidence>
<dbReference type="PROSITE" id="PS51257">
    <property type="entry name" value="PROKAR_LIPOPROTEIN"/>
    <property type="match status" value="1"/>
</dbReference>
<proteinExistence type="predicted"/>
<evidence type="ECO:0008006" key="3">
    <source>
        <dbReference type="Google" id="ProtNLM"/>
    </source>
</evidence>
<dbReference type="OrthoDB" id="881763at2"/>
<gene>
    <name evidence="1" type="ORF">BC748_1345</name>
</gene>
<accession>A0A4R6QCJ7</accession>
<organism evidence="1 2">
    <name type="scientific">Flavobacterium dankookense</name>
    <dbReference type="NCBI Taxonomy" id="706186"/>
    <lineage>
        <taxon>Bacteria</taxon>
        <taxon>Pseudomonadati</taxon>
        <taxon>Bacteroidota</taxon>
        <taxon>Flavobacteriia</taxon>
        <taxon>Flavobacteriales</taxon>
        <taxon>Flavobacteriaceae</taxon>
        <taxon>Flavobacterium</taxon>
    </lineage>
</organism>
<dbReference type="InterPro" id="IPR046219">
    <property type="entry name" value="DUF6252"/>
</dbReference>
<protein>
    <recommendedName>
        <fullName evidence="3">Lipoprotein</fullName>
    </recommendedName>
</protein>
<name>A0A4R6QCJ7_9FLAO</name>
<sequence>MKKLFLLLLTTFTLSCCNNEDDKPQNPIDQLPPATQTGANTFGCLINGEPFVVSNTSNQTAIYQGGVLQIGGSIDNSDMDVNIILRISESISINTSYSLTNIPFNQSLFINNGNGCYYDFANTISGSVTITNFDQTNFIISGTFNFSTETNECENINITNGRFDLQYIP</sequence>
<evidence type="ECO:0000313" key="2">
    <source>
        <dbReference type="Proteomes" id="UP000295260"/>
    </source>
</evidence>
<dbReference type="RefSeq" id="WP_133532632.1">
    <property type="nucleotide sequence ID" value="NZ_SNXR01000012.1"/>
</dbReference>
<dbReference type="Proteomes" id="UP000295260">
    <property type="component" value="Unassembled WGS sequence"/>
</dbReference>
<keyword evidence="2" id="KW-1185">Reference proteome</keyword>
<dbReference type="AlphaFoldDB" id="A0A4R6QCJ7"/>
<reference evidence="1 2" key="1">
    <citation type="submission" date="2019-03" db="EMBL/GenBank/DDBJ databases">
        <title>Genomic Encyclopedia of Archaeal and Bacterial Type Strains, Phase II (KMG-II): from individual species to whole genera.</title>
        <authorList>
            <person name="Goeker M."/>
        </authorList>
    </citation>
    <scope>NUCLEOTIDE SEQUENCE [LARGE SCALE GENOMIC DNA]</scope>
    <source>
        <strain evidence="1 2">DSM 25687</strain>
    </source>
</reference>
<dbReference type="EMBL" id="SNXR01000012">
    <property type="protein sequence ID" value="TDP60358.1"/>
    <property type="molecule type" value="Genomic_DNA"/>
</dbReference>